<protein>
    <submittedName>
        <fullName evidence="1">Uncharacterized protein</fullName>
    </submittedName>
</protein>
<gene>
    <name evidence="1" type="ORF">pEaSNUABM47_00516</name>
</gene>
<reference evidence="1 2" key="1">
    <citation type="submission" date="2020-08" db="EMBL/GenBank/DDBJ databases">
        <title>Complete genome sequence of Erwinia phage pEa_SNUABM_47.</title>
        <authorList>
            <person name="Kim S.G."/>
            <person name="Lee S.B."/>
            <person name="Park S.C."/>
        </authorList>
    </citation>
    <scope>NUCLEOTIDE SEQUENCE [LARGE SCALE GENOMIC DNA]</scope>
</reference>
<dbReference type="EMBL" id="MT939487">
    <property type="protein sequence ID" value="QOI71965.1"/>
    <property type="molecule type" value="Genomic_DNA"/>
</dbReference>
<accession>A0A7L8ZNA1</accession>
<evidence type="ECO:0000313" key="1">
    <source>
        <dbReference type="EMBL" id="QOI71965.1"/>
    </source>
</evidence>
<evidence type="ECO:0000313" key="2">
    <source>
        <dbReference type="Proteomes" id="UP000594024"/>
    </source>
</evidence>
<proteinExistence type="predicted"/>
<dbReference type="Proteomes" id="UP000594024">
    <property type="component" value="Segment"/>
</dbReference>
<organism evidence="1 2">
    <name type="scientific">Erwinia phage pEa_SNUABM_47</name>
    <dbReference type="NCBI Taxonomy" id="2768774"/>
    <lineage>
        <taxon>Viruses</taxon>
        <taxon>Duplodnaviria</taxon>
        <taxon>Heunggongvirae</taxon>
        <taxon>Uroviricota</taxon>
        <taxon>Caudoviricetes</taxon>
        <taxon>Eneladusvirus</taxon>
        <taxon>Eneladusvirus BF</taxon>
    </lineage>
</organism>
<name>A0A7L8ZNA1_9CAUD</name>
<sequence>MKSIGILFLVLVCTFLYKTAHAITVPVYHSAYCSGYASKMAATYRMQYYYKMQKFYDSQVSSTIEHDGLLNEYYQSGSEAVKDNVSISHNLNDKCEEQFKRNK</sequence>